<dbReference type="EMBL" id="JAUFQU010000003">
    <property type="protein sequence ID" value="MDN3708862.1"/>
    <property type="molecule type" value="Genomic_DNA"/>
</dbReference>
<dbReference type="RefSeq" id="WP_290364381.1">
    <property type="nucleotide sequence ID" value="NZ_JAUFQU010000001.1"/>
</dbReference>
<name>A0ABT8CY17_9FLAO</name>
<evidence type="ECO:0000313" key="4">
    <source>
        <dbReference type="Proteomes" id="UP001242368"/>
    </source>
</evidence>
<gene>
    <name evidence="2" type="ORF">QW060_15560</name>
    <name evidence="3" type="ORF">QW060_17365</name>
</gene>
<reference evidence="2" key="1">
    <citation type="journal article" date="2014" name="Int. J. Syst. Evol. Microbiol.">
        <title>Complete genome of a new Firmicutes species belonging to the dominant human colonic microbiota ('Ruminococcus bicirculans') reveals two chromosomes and a selective capacity to utilize plant glucans.</title>
        <authorList>
            <consortium name="NISC Comparative Sequencing Program"/>
            <person name="Wegmann U."/>
            <person name="Louis P."/>
            <person name="Goesmann A."/>
            <person name="Henrissat B."/>
            <person name="Duncan S.H."/>
            <person name="Flint H.J."/>
        </authorList>
    </citation>
    <scope>NUCLEOTIDE SEQUENCE</scope>
    <source>
        <strain evidence="2">CECT 7184</strain>
    </source>
</reference>
<dbReference type="EMBL" id="JAUFQU010000001">
    <property type="protein sequence ID" value="MDN3708518.1"/>
    <property type="molecule type" value="Genomic_DNA"/>
</dbReference>
<dbReference type="PROSITE" id="PS50846">
    <property type="entry name" value="HMA_2"/>
    <property type="match status" value="1"/>
</dbReference>
<keyword evidence="4" id="KW-1185">Reference proteome</keyword>
<protein>
    <submittedName>
        <fullName evidence="2">Heavy-metal-associated domain-containing protein</fullName>
    </submittedName>
</protein>
<evidence type="ECO:0000259" key="1">
    <source>
        <dbReference type="PROSITE" id="PS50846"/>
    </source>
</evidence>
<sequence>MEQKDIKFKTNINCSSCVAKVTPFLDAVKSISHWEVDTKNREKILTLRSDGANEKEIIESVQKAGFKIEPLISCNS</sequence>
<reference evidence="2" key="3">
    <citation type="submission" date="2023-06" db="EMBL/GenBank/DDBJ databases">
        <authorList>
            <person name="Lucena T."/>
            <person name="Sun Q."/>
        </authorList>
    </citation>
    <scope>NUCLEOTIDE SEQUENCE</scope>
    <source>
        <strain evidence="2">CECT 7184</strain>
    </source>
</reference>
<evidence type="ECO:0000313" key="3">
    <source>
        <dbReference type="EMBL" id="MDN3708862.1"/>
    </source>
</evidence>
<dbReference type="Pfam" id="PF00403">
    <property type="entry name" value="HMA"/>
    <property type="match status" value="1"/>
</dbReference>
<reference evidence="4" key="2">
    <citation type="journal article" date="2019" name="Int. J. Syst. Evol. Microbiol.">
        <title>The Global Catalogue of Microorganisms (GCM) 10K type strain sequencing project: providing services to taxonomists for standard genome sequencing and annotation.</title>
        <authorList>
            <consortium name="The Broad Institute Genomics Platform"/>
            <consortium name="The Broad Institute Genome Sequencing Center for Infectious Disease"/>
            <person name="Wu L."/>
            <person name="Ma J."/>
        </authorList>
    </citation>
    <scope>NUCLEOTIDE SEQUENCE [LARGE SCALE GENOMIC DNA]</scope>
    <source>
        <strain evidence="4">CECT 7184</strain>
    </source>
</reference>
<dbReference type="SUPFAM" id="SSF55008">
    <property type="entry name" value="HMA, heavy metal-associated domain"/>
    <property type="match status" value="1"/>
</dbReference>
<evidence type="ECO:0000313" key="2">
    <source>
        <dbReference type="EMBL" id="MDN3708518.1"/>
    </source>
</evidence>
<dbReference type="InterPro" id="IPR006121">
    <property type="entry name" value="HMA_dom"/>
</dbReference>
<organism evidence="2 4">
    <name type="scientific">Paenimyroides ceti</name>
    <dbReference type="NCBI Taxonomy" id="395087"/>
    <lineage>
        <taxon>Bacteria</taxon>
        <taxon>Pseudomonadati</taxon>
        <taxon>Bacteroidota</taxon>
        <taxon>Flavobacteriia</taxon>
        <taxon>Flavobacteriales</taxon>
        <taxon>Flavobacteriaceae</taxon>
        <taxon>Paenimyroides</taxon>
    </lineage>
</organism>
<feature type="domain" description="HMA" evidence="1">
    <location>
        <begin position="3"/>
        <end position="69"/>
    </location>
</feature>
<dbReference type="Proteomes" id="UP001242368">
    <property type="component" value="Unassembled WGS sequence"/>
</dbReference>
<dbReference type="CDD" id="cd00371">
    <property type="entry name" value="HMA"/>
    <property type="match status" value="1"/>
</dbReference>
<accession>A0ABT8CY17</accession>
<comment type="caution">
    <text evidence="2">The sequence shown here is derived from an EMBL/GenBank/DDBJ whole genome shotgun (WGS) entry which is preliminary data.</text>
</comment>
<dbReference type="InterPro" id="IPR036163">
    <property type="entry name" value="HMA_dom_sf"/>
</dbReference>
<proteinExistence type="predicted"/>
<dbReference type="Gene3D" id="3.30.70.100">
    <property type="match status" value="1"/>
</dbReference>